<sequence length="559" mass="58946">MTLESRLDDWSRGWRAPLFAALVALIAGLPGLFAMPPLDRDESRFAQATSQMIETGDYVVIKFQDQPRFKKPVGIHWMQALSVKALSDAEDRRIWAYRIPSLLGAMLAAAACAWGAAALFDPRTGLLAGSILGATFLLSSEAFIAKTDAALCGATTLAMAALARIYMAHRKGEPSSKRTKLAFWLGLALAALIKGPVGLLVAIFALVALAIWDRKGAWIKDLGWSWGLILFAAITLPWAMMITVATDGAFWGAAVGADLAPKLAGGQEGHAGPFGYHTLLAPLLSFPATLLLPAALVVGWTKRDEPGVRFALCWLVPTWLMFELLPTKLVHYELPAYGALAMLMAAAVRAPIGKRSRWIGGALSVLMGAVLAAVAIYGQTAFGTTSDLAWTILAALLALGAGVAGATLLLRHHSARALVTAGALGVAAHIALTAGLIPRLEPLFLSPDLAKTLDSARLSPRSGAPAPVAVTGYAEPSLIFQLGTTTQLTDGAGAAQAVAEGRTAIVEAREEAPFREALKTLGLTARPAAVVEGLNYSDGDQERLTVYRGEPITPQEAQP</sequence>
<dbReference type="GO" id="GO:0006493">
    <property type="term" value="P:protein O-linked glycosylation"/>
    <property type="evidence" value="ECO:0007669"/>
    <property type="project" value="InterPro"/>
</dbReference>
<keyword evidence="6 8" id="KW-1133">Transmembrane helix</keyword>
<comment type="subcellular location">
    <subcellularLocation>
        <location evidence="1">Cell membrane</location>
        <topology evidence="1">Multi-pass membrane protein</topology>
    </subcellularLocation>
</comment>
<keyword evidence="4 10" id="KW-0808">Transferase</keyword>
<name>A0A290N2X6_CAUVI</name>
<dbReference type="Proteomes" id="UP000217311">
    <property type="component" value="Chromosome"/>
</dbReference>
<feature type="transmembrane region" description="Helical" evidence="8">
    <location>
        <begin position="279"/>
        <end position="300"/>
    </location>
</feature>
<evidence type="ECO:0000256" key="2">
    <source>
        <dbReference type="ARBA" id="ARBA00022475"/>
    </source>
</evidence>
<feature type="transmembrane region" description="Helical" evidence="8">
    <location>
        <begin position="224"/>
        <end position="245"/>
    </location>
</feature>
<dbReference type="EMBL" id="CP023315">
    <property type="protein sequence ID" value="ATC34043.1"/>
    <property type="molecule type" value="Genomic_DNA"/>
</dbReference>
<proteinExistence type="predicted"/>
<dbReference type="AlphaFoldDB" id="A0A290N2X6"/>
<evidence type="ECO:0000259" key="9">
    <source>
        <dbReference type="Pfam" id="PF02366"/>
    </source>
</evidence>
<dbReference type="GO" id="GO:0016763">
    <property type="term" value="F:pentosyltransferase activity"/>
    <property type="evidence" value="ECO:0007669"/>
    <property type="project" value="TreeGrafter"/>
</dbReference>
<feature type="domain" description="ArnT-like N-terminal" evidence="9">
    <location>
        <begin position="93"/>
        <end position="244"/>
    </location>
</feature>
<feature type="transmembrane region" description="Helical" evidence="8">
    <location>
        <begin position="126"/>
        <end position="144"/>
    </location>
</feature>
<evidence type="ECO:0000256" key="5">
    <source>
        <dbReference type="ARBA" id="ARBA00022692"/>
    </source>
</evidence>
<dbReference type="PANTHER" id="PTHR33908">
    <property type="entry name" value="MANNOSYLTRANSFERASE YKCB-RELATED"/>
    <property type="match status" value="1"/>
</dbReference>
<evidence type="ECO:0000256" key="3">
    <source>
        <dbReference type="ARBA" id="ARBA00022676"/>
    </source>
</evidence>
<dbReference type="GO" id="GO:0010041">
    <property type="term" value="P:response to iron(III) ion"/>
    <property type="evidence" value="ECO:0007669"/>
    <property type="project" value="TreeGrafter"/>
</dbReference>
<evidence type="ECO:0000256" key="8">
    <source>
        <dbReference type="SAM" id="Phobius"/>
    </source>
</evidence>
<evidence type="ECO:0000256" key="7">
    <source>
        <dbReference type="ARBA" id="ARBA00023136"/>
    </source>
</evidence>
<evidence type="ECO:0000256" key="1">
    <source>
        <dbReference type="ARBA" id="ARBA00004651"/>
    </source>
</evidence>
<feature type="transmembrane region" description="Helical" evidence="8">
    <location>
        <begin position="307"/>
        <end position="322"/>
    </location>
</feature>
<reference evidence="11" key="1">
    <citation type="submission" date="2017-09" db="EMBL/GenBank/DDBJ databases">
        <title>Genome evolution observed in wild isolates of Caulobacter crescentus.</title>
        <authorList>
            <person name="Ely B."/>
            <person name="Wilson K."/>
            <person name="Scott D."/>
        </authorList>
    </citation>
    <scope>NUCLEOTIDE SEQUENCE [LARGE SCALE GENOMIC DNA]</scope>
    <source>
        <strain evidence="11">CB13b1a</strain>
    </source>
</reference>
<dbReference type="PANTHER" id="PTHR33908:SF3">
    <property type="entry name" value="UNDECAPRENYL PHOSPHATE-ALPHA-4-AMINO-4-DEOXY-L-ARABINOSE ARABINOSYL TRANSFERASE"/>
    <property type="match status" value="1"/>
</dbReference>
<feature type="transmembrane region" description="Helical" evidence="8">
    <location>
        <begin position="388"/>
        <end position="410"/>
    </location>
</feature>
<keyword evidence="7 8" id="KW-0472">Membrane</keyword>
<dbReference type="InterPro" id="IPR003342">
    <property type="entry name" value="ArnT-like_N"/>
</dbReference>
<feature type="transmembrane region" description="Helical" evidence="8">
    <location>
        <begin position="16"/>
        <end position="35"/>
    </location>
</feature>
<evidence type="ECO:0000313" key="11">
    <source>
        <dbReference type="Proteomes" id="UP000217311"/>
    </source>
</evidence>
<evidence type="ECO:0000256" key="6">
    <source>
        <dbReference type="ARBA" id="ARBA00022989"/>
    </source>
</evidence>
<organism evidence="10 11">
    <name type="scientific">Caulobacter vibrioides</name>
    <name type="common">Caulobacter crescentus</name>
    <dbReference type="NCBI Taxonomy" id="155892"/>
    <lineage>
        <taxon>Bacteria</taxon>
        <taxon>Pseudomonadati</taxon>
        <taxon>Pseudomonadota</taxon>
        <taxon>Alphaproteobacteria</taxon>
        <taxon>Caulobacterales</taxon>
        <taxon>Caulobacteraceae</taxon>
        <taxon>Caulobacter</taxon>
    </lineage>
</organism>
<dbReference type="GO" id="GO:0009103">
    <property type="term" value="P:lipopolysaccharide biosynthetic process"/>
    <property type="evidence" value="ECO:0007669"/>
    <property type="project" value="TreeGrafter"/>
</dbReference>
<feature type="transmembrane region" description="Helical" evidence="8">
    <location>
        <begin position="102"/>
        <end position="120"/>
    </location>
</feature>
<feature type="transmembrane region" description="Helical" evidence="8">
    <location>
        <begin position="181"/>
        <end position="212"/>
    </location>
</feature>
<evidence type="ECO:0000313" key="10">
    <source>
        <dbReference type="EMBL" id="ATC34043.1"/>
    </source>
</evidence>
<dbReference type="InterPro" id="IPR050297">
    <property type="entry name" value="LipidA_mod_glycosyltrf_83"/>
</dbReference>
<feature type="transmembrane region" description="Helical" evidence="8">
    <location>
        <begin position="359"/>
        <end position="382"/>
    </location>
</feature>
<dbReference type="GO" id="GO:0000030">
    <property type="term" value="F:mannosyltransferase activity"/>
    <property type="evidence" value="ECO:0007669"/>
    <property type="project" value="InterPro"/>
</dbReference>
<dbReference type="RefSeq" id="WP_096053396.1">
    <property type="nucleotide sequence ID" value="NZ_CP023315.3"/>
</dbReference>
<keyword evidence="3" id="KW-0328">Glycosyltransferase</keyword>
<feature type="transmembrane region" description="Helical" evidence="8">
    <location>
        <begin position="417"/>
        <end position="437"/>
    </location>
</feature>
<keyword evidence="5 8" id="KW-0812">Transmembrane</keyword>
<evidence type="ECO:0000256" key="4">
    <source>
        <dbReference type="ARBA" id="ARBA00022679"/>
    </source>
</evidence>
<dbReference type="Pfam" id="PF02366">
    <property type="entry name" value="PMT"/>
    <property type="match status" value="1"/>
</dbReference>
<accession>A0A290N2X6</accession>
<feature type="transmembrane region" description="Helical" evidence="8">
    <location>
        <begin position="151"/>
        <end position="169"/>
    </location>
</feature>
<gene>
    <name evidence="10" type="ORF">CA606_17850</name>
</gene>
<dbReference type="GO" id="GO:0005886">
    <property type="term" value="C:plasma membrane"/>
    <property type="evidence" value="ECO:0007669"/>
    <property type="project" value="UniProtKB-SubCell"/>
</dbReference>
<keyword evidence="2" id="KW-1003">Cell membrane</keyword>
<feature type="transmembrane region" description="Helical" evidence="8">
    <location>
        <begin position="334"/>
        <end position="352"/>
    </location>
</feature>
<protein>
    <submittedName>
        <fullName evidence="10">Glycosyltransferase family 39 protein</fullName>
    </submittedName>
</protein>